<sequence length="371" mass="41094">MPNTKTIFIHSGWRCSSTYVWHRFRGLPDVRAYYEPWHEQLARVTERTINAETPDNSGLRHPGGTDPYLKEFEVVLDPAGGVRDFDASFALDRFWIEPEASDLAQQAYVQGLVDAARQRGETPVLACCRTLGRVGWLKRRFGGFHVMLVRDPVQQWLSFYSLRKRPRPTYFELCHYVLLSEMAGCEDVARTLLGHAFDGTGPLDRRLAAVRGRLKRAPASVSFQAFLAVWLRSYLKALPQADLVVDVDRLARDQAYAREVEAAIEAACGLRPDFSDCRAPAQHGIAPPVQWRRAAREVVDLMALHQAIVGPEAHPILFRKLAPSFAALTPAPVGPITKLGEAVGGLMGGAALARAPAKAYAAAARTDGSRR</sequence>
<evidence type="ECO:0000313" key="2">
    <source>
        <dbReference type="Proteomes" id="UP001057520"/>
    </source>
</evidence>
<dbReference type="InterPro" id="IPR027417">
    <property type="entry name" value="P-loop_NTPase"/>
</dbReference>
<evidence type="ECO:0008006" key="3">
    <source>
        <dbReference type="Google" id="ProtNLM"/>
    </source>
</evidence>
<dbReference type="SUPFAM" id="SSF52540">
    <property type="entry name" value="P-loop containing nucleoside triphosphate hydrolases"/>
    <property type="match status" value="1"/>
</dbReference>
<reference evidence="1 2" key="1">
    <citation type="submission" date="2022-04" db="EMBL/GenBank/DDBJ databases">
        <title>Genome sequence of soybean root-associated Caulobacter segnis RL271.</title>
        <authorList>
            <person name="Longley R."/>
            <person name="Bonito G."/>
            <person name="Trigodet F."/>
            <person name="Crosson S."/>
            <person name="Fiebig A."/>
        </authorList>
    </citation>
    <scope>NUCLEOTIDE SEQUENCE [LARGE SCALE GENOMIC DNA]</scope>
    <source>
        <strain evidence="1 2">RL271</strain>
    </source>
</reference>
<keyword evidence="2" id="KW-1185">Reference proteome</keyword>
<dbReference type="EMBL" id="CP096040">
    <property type="protein sequence ID" value="USQ96222.1"/>
    <property type="molecule type" value="Genomic_DNA"/>
</dbReference>
<dbReference type="Gene3D" id="3.40.50.300">
    <property type="entry name" value="P-loop containing nucleotide triphosphate hydrolases"/>
    <property type="match status" value="1"/>
</dbReference>
<name>A0ABY4ZW55_9CAUL</name>
<evidence type="ECO:0000313" key="1">
    <source>
        <dbReference type="EMBL" id="USQ96222.1"/>
    </source>
</evidence>
<gene>
    <name evidence="1" type="ORF">MZV50_01055</name>
</gene>
<proteinExistence type="predicted"/>
<protein>
    <recommendedName>
        <fullName evidence="3">Sulfotransferase family protein</fullName>
    </recommendedName>
</protein>
<dbReference type="Proteomes" id="UP001057520">
    <property type="component" value="Chromosome"/>
</dbReference>
<accession>A0ABY4ZW55</accession>
<organism evidence="1 2">
    <name type="scientific">Caulobacter segnis</name>
    <dbReference type="NCBI Taxonomy" id="88688"/>
    <lineage>
        <taxon>Bacteria</taxon>
        <taxon>Pseudomonadati</taxon>
        <taxon>Pseudomonadota</taxon>
        <taxon>Alphaproteobacteria</taxon>
        <taxon>Caulobacterales</taxon>
        <taxon>Caulobacteraceae</taxon>
        <taxon>Caulobacter</taxon>
    </lineage>
</organism>